<dbReference type="EMBL" id="BAAAYN010000007">
    <property type="protein sequence ID" value="GAA3384271.1"/>
    <property type="molecule type" value="Genomic_DNA"/>
</dbReference>
<dbReference type="PROSITE" id="PS51432">
    <property type="entry name" value="AP_NUCLEASE_F2_4"/>
    <property type="match status" value="1"/>
</dbReference>
<feature type="domain" description="Xylose isomerase-like TIM barrel" evidence="8">
    <location>
        <begin position="30"/>
        <end position="281"/>
    </location>
</feature>
<sequence length="296" mass="30808">MSSQSGNPVVPLIGAHVFASGGLAKRGIPYAERIGATAVQVFVSNPRGWALSAGVPAQDELFAAWSAEREVPVYVHATLLVNLGSNAETTVEKSVASLRHTVARGRAIGARGVVFHAGSSLGIERRSEAYGQLREHLLPLLDELTPDDPDLLVEPTAGGGFALASRVEDLAEYYAAVDDHPRLRVCLDTCHAHAAGHDLSEPGGLTKTLDALVDTVGHGRLALVHANDSRDPVGSLRDRHTALGAGTIGADAFAALFTHPAAVGVPIIVETPSEDDGAGHVADIALLHRLAANAAR</sequence>
<dbReference type="PROSITE" id="PS00730">
    <property type="entry name" value="AP_NUCLEASE_F2_2"/>
    <property type="match status" value="1"/>
</dbReference>
<dbReference type="PANTHER" id="PTHR21445:SF0">
    <property type="entry name" value="APURINIC-APYRIMIDINIC ENDONUCLEASE"/>
    <property type="match status" value="1"/>
</dbReference>
<feature type="binding site" evidence="7">
    <location>
        <position position="238"/>
    </location>
    <ligand>
        <name>Zn(2+)</name>
        <dbReference type="ChEBI" id="CHEBI:29105"/>
        <label>3</label>
    </ligand>
</feature>
<feature type="binding site" evidence="7">
    <location>
        <position position="225"/>
    </location>
    <ligand>
        <name>Zn(2+)</name>
        <dbReference type="ChEBI" id="CHEBI:29105"/>
        <label>2</label>
    </ligand>
</feature>
<dbReference type="SMART" id="SM00518">
    <property type="entry name" value="AP2Ec"/>
    <property type="match status" value="1"/>
</dbReference>
<keyword evidence="6 7" id="KW-0234">DNA repair</keyword>
<comment type="similarity">
    <text evidence="1 7">Belongs to the AP endonuclease 2 family.</text>
</comment>
<evidence type="ECO:0000256" key="3">
    <source>
        <dbReference type="ARBA" id="ARBA00022763"/>
    </source>
</evidence>
<evidence type="ECO:0000256" key="2">
    <source>
        <dbReference type="ARBA" id="ARBA00022723"/>
    </source>
</evidence>
<feature type="binding site" evidence="7">
    <location>
        <position position="154"/>
    </location>
    <ligand>
        <name>Zn(2+)</name>
        <dbReference type="ChEBI" id="CHEBI:29105"/>
        <label>2</label>
    </ligand>
</feature>
<feature type="binding site" evidence="7">
    <location>
        <position position="270"/>
    </location>
    <ligand>
        <name>Zn(2+)</name>
        <dbReference type="ChEBI" id="CHEBI:29105"/>
        <label>2</label>
    </ligand>
</feature>
<comment type="catalytic activity">
    <reaction evidence="7">
        <text>Endonucleolytic cleavage to 5'-phosphooligonucleotide end-products.</text>
        <dbReference type="EC" id="3.1.21.2"/>
    </reaction>
</comment>
<dbReference type="InterPro" id="IPR018246">
    <property type="entry name" value="AP_endonuc_F2_Zn_BS"/>
</dbReference>
<proteinExistence type="inferred from homology"/>
<evidence type="ECO:0000256" key="7">
    <source>
        <dbReference type="HAMAP-Rule" id="MF_00152"/>
    </source>
</evidence>
<evidence type="ECO:0000313" key="10">
    <source>
        <dbReference type="Proteomes" id="UP001501676"/>
    </source>
</evidence>
<comment type="caution">
    <text evidence="9">The sequence shown here is derived from an EMBL/GenBank/DDBJ whole genome shotgun (WGS) entry which is preliminary data.</text>
</comment>
<comment type="function">
    <text evidence="7">Endonuclease IV plays a role in DNA repair. It cleaves phosphodiester bonds at apurinic or apyrimidinic (AP) sites, generating a 3'-hydroxyl group and a 5'-terminal sugar phosphate.</text>
</comment>
<dbReference type="HAMAP" id="MF_00152">
    <property type="entry name" value="Nfo"/>
    <property type="match status" value="1"/>
</dbReference>
<dbReference type="Gene3D" id="3.20.20.150">
    <property type="entry name" value="Divalent-metal-dependent TIM barrel enzymes"/>
    <property type="match status" value="1"/>
</dbReference>
<dbReference type="InterPro" id="IPR036237">
    <property type="entry name" value="Xyl_isomerase-like_sf"/>
</dbReference>
<dbReference type="PANTHER" id="PTHR21445">
    <property type="entry name" value="ENDONUCLEASE IV ENDODEOXYRIBONUCLEASE IV"/>
    <property type="match status" value="1"/>
</dbReference>
<protein>
    <recommendedName>
        <fullName evidence="7">Probable endonuclease 4</fullName>
        <ecNumber evidence="7">3.1.21.2</ecNumber>
    </recommendedName>
    <alternativeName>
        <fullName evidence="7">Endodeoxyribonuclease IV</fullName>
    </alternativeName>
    <alternativeName>
        <fullName evidence="7">Endonuclease IV</fullName>
    </alternativeName>
</protein>
<evidence type="ECO:0000256" key="6">
    <source>
        <dbReference type="ARBA" id="ARBA00023204"/>
    </source>
</evidence>
<dbReference type="InterPro" id="IPR001719">
    <property type="entry name" value="AP_endonuc_2"/>
</dbReference>
<feature type="binding site" evidence="7">
    <location>
        <position position="76"/>
    </location>
    <ligand>
        <name>Zn(2+)</name>
        <dbReference type="ChEBI" id="CHEBI:29105"/>
        <label>1</label>
    </ligand>
</feature>
<dbReference type="EC" id="3.1.21.2" evidence="7"/>
<feature type="binding site" evidence="7">
    <location>
        <position position="188"/>
    </location>
    <ligand>
        <name>Zn(2+)</name>
        <dbReference type="ChEBI" id="CHEBI:29105"/>
        <label>2</label>
    </ligand>
</feature>
<keyword evidence="2 7" id="KW-0479">Metal-binding</keyword>
<reference evidence="10" key="1">
    <citation type="journal article" date="2019" name="Int. J. Syst. Evol. Microbiol.">
        <title>The Global Catalogue of Microorganisms (GCM) 10K type strain sequencing project: providing services to taxonomists for standard genome sequencing and annotation.</title>
        <authorList>
            <consortium name="The Broad Institute Genomics Platform"/>
            <consortium name="The Broad Institute Genome Sequencing Center for Infectious Disease"/>
            <person name="Wu L."/>
            <person name="Ma J."/>
        </authorList>
    </citation>
    <scope>NUCLEOTIDE SEQUENCE [LARGE SCALE GENOMIC DNA]</scope>
    <source>
        <strain evidence="10">JCM 9458</strain>
    </source>
</reference>
<evidence type="ECO:0000256" key="4">
    <source>
        <dbReference type="ARBA" id="ARBA00022801"/>
    </source>
</evidence>
<organism evidence="9 10">
    <name type="scientific">Cryptosporangium minutisporangium</name>
    <dbReference type="NCBI Taxonomy" id="113569"/>
    <lineage>
        <taxon>Bacteria</taxon>
        <taxon>Bacillati</taxon>
        <taxon>Actinomycetota</taxon>
        <taxon>Actinomycetes</taxon>
        <taxon>Cryptosporangiales</taxon>
        <taxon>Cryptosporangiaceae</taxon>
        <taxon>Cryptosporangium</taxon>
    </lineage>
</organism>
<gene>
    <name evidence="7" type="primary">nfo</name>
    <name evidence="9" type="ORF">GCM10020369_13350</name>
</gene>
<keyword evidence="4 7" id="KW-0378">Hydrolase</keyword>
<feature type="binding site" evidence="7">
    <location>
        <position position="240"/>
    </location>
    <ligand>
        <name>Zn(2+)</name>
        <dbReference type="ChEBI" id="CHEBI:29105"/>
        <label>3</label>
    </ligand>
</feature>
<feature type="binding site" evidence="7">
    <location>
        <position position="154"/>
    </location>
    <ligand>
        <name>Zn(2+)</name>
        <dbReference type="ChEBI" id="CHEBI:29105"/>
        <label>1</label>
    </ligand>
</feature>
<evidence type="ECO:0000256" key="5">
    <source>
        <dbReference type="ARBA" id="ARBA00022833"/>
    </source>
</evidence>
<dbReference type="InterPro" id="IPR013022">
    <property type="entry name" value="Xyl_isomerase-like_TIM-brl"/>
</dbReference>
<dbReference type="Pfam" id="PF01261">
    <property type="entry name" value="AP_endonuc_2"/>
    <property type="match status" value="1"/>
</dbReference>
<comment type="cofactor">
    <cofactor evidence="7">
        <name>Zn(2+)</name>
        <dbReference type="ChEBI" id="CHEBI:29105"/>
    </cofactor>
    <text evidence="7">Binds 3 Zn(2+) ions.</text>
</comment>
<keyword evidence="5 7" id="KW-0862">Zinc</keyword>
<name>A0ABP6SS88_9ACTN</name>
<dbReference type="Proteomes" id="UP001501676">
    <property type="component" value="Unassembled WGS sequence"/>
</dbReference>
<evidence type="ECO:0000259" key="8">
    <source>
        <dbReference type="Pfam" id="PF01261"/>
    </source>
</evidence>
<evidence type="ECO:0000256" key="1">
    <source>
        <dbReference type="ARBA" id="ARBA00005340"/>
    </source>
</evidence>
<dbReference type="CDD" id="cd00019">
    <property type="entry name" value="AP2Ec"/>
    <property type="match status" value="1"/>
</dbReference>
<keyword evidence="7" id="KW-0540">Nuclease</keyword>
<dbReference type="SUPFAM" id="SSF51658">
    <property type="entry name" value="Xylose isomerase-like"/>
    <property type="match status" value="1"/>
</dbReference>
<keyword evidence="3 7" id="KW-0227">DNA damage</keyword>
<evidence type="ECO:0000313" key="9">
    <source>
        <dbReference type="EMBL" id="GAA3384271.1"/>
    </source>
</evidence>
<keyword evidence="7" id="KW-0255">Endonuclease</keyword>
<dbReference type="NCBIfam" id="TIGR00587">
    <property type="entry name" value="nfo"/>
    <property type="match status" value="1"/>
</dbReference>
<accession>A0ABP6SS88</accession>
<keyword evidence="10" id="KW-1185">Reference proteome</keyword>
<dbReference type="PROSITE" id="PS00731">
    <property type="entry name" value="AP_NUCLEASE_F2_3"/>
    <property type="match status" value="1"/>
</dbReference>
<feature type="binding site" evidence="7">
    <location>
        <position position="191"/>
    </location>
    <ligand>
        <name>Zn(2+)</name>
        <dbReference type="ChEBI" id="CHEBI:29105"/>
        <label>3</label>
    </ligand>
</feature>
<feature type="binding site" evidence="7">
    <location>
        <position position="116"/>
    </location>
    <ligand>
        <name>Zn(2+)</name>
        <dbReference type="ChEBI" id="CHEBI:29105"/>
        <label>1</label>
    </ligand>
</feature>